<keyword evidence="4" id="KW-1185">Reference proteome</keyword>
<accession>A0A7M7G1M2</accession>
<dbReference type="EnsemblMetazoa" id="XM_001200211">
    <property type="protein sequence ID" value="XP_001200211"/>
    <property type="gene ID" value="LOC764033"/>
</dbReference>
<dbReference type="OrthoDB" id="418245at2759"/>
<dbReference type="Pfam" id="PF00059">
    <property type="entry name" value="Lectin_C"/>
    <property type="match status" value="1"/>
</dbReference>
<protein>
    <recommendedName>
        <fullName evidence="2">C-type lectin domain-containing protein</fullName>
    </recommendedName>
</protein>
<dbReference type="SMART" id="SM00034">
    <property type="entry name" value="CLECT"/>
    <property type="match status" value="1"/>
</dbReference>
<evidence type="ECO:0000256" key="1">
    <source>
        <dbReference type="SAM" id="SignalP"/>
    </source>
</evidence>
<dbReference type="SUPFAM" id="SSF56436">
    <property type="entry name" value="C-type lectin-like"/>
    <property type="match status" value="1"/>
</dbReference>
<sequence>MSGLTCLILSSLLVAYASAQCPSPWEPNTLYPGFCYYHYVFPVSWDTANTICQIFAGGDLASIDEFEEGTVIYDYWNRTAIDQSLGYWIGLTDIHDSGLGTRQWTDWTSLQGKTNWQGGQRPTDTSEDCVYVANEGDTDEERKQWRATSCTLVLKTFICERKLVIN</sequence>
<dbReference type="PANTHER" id="PTHR22803">
    <property type="entry name" value="MANNOSE, PHOSPHOLIPASE, LECTIN RECEPTOR RELATED"/>
    <property type="match status" value="1"/>
</dbReference>
<dbReference type="GO" id="GO:0009897">
    <property type="term" value="C:external side of plasma membrane"/>
    <property type="evidence" value="ECO:0000318"/>
    <property type="project" value="GO_Central"/>
</dbReference>
<dbReference type="Gene3D" id="3.10.100.10">
    <property type="entry name" value="Mannose-Binding Protein A, subunit A"/>
    <property type="match status" value="1"/>
</dbReference>
<dbReference type="CDD" id="cd00037">
    <property type="entry name" value="CLECT"/>
    <property type="match status" value="1"/>
</dbReference>
<dbReference type="GO" id="GO:0038187">
    <property type="term" value="F:pattern recognition receptor activity"/>
    <property type="evidence" value="ECO:0000318"/>
    <property type="project" value="GO_Central"/>
</dbReference>
<reference evidence="3" key="2">
    <citation type="submission" date="2021-01" db="UniProtKB">
        <authorList>
            <consortium name="EnsemblMetazoa"/>
        </authorList>
    </citation>
    <scope>IDENTIFICATION</scope>
</reference>
<dbReference type="InParanoid" id="A0A7M7G1M2"/>
<name>A0A7M7G1M2_STRPU</name>
<dbReference type="KEGG" id="spu:764033"/>
<organism evidence="3 4">
    <name type="scientific">Strongylocentrotus purpuratus</name>
    <name type="common">Purple sea urchin</name>
    <dbReference type="NCBI Taxonomy" id="7668"/>
    <lineage>
        <taxon>Eukaryota</taxon>
        <taxon>Metazoa</taxon>
        <taxon>Echinodermata</taxon>
        <taxon>Eleutherozoa</taxon>
        <taxon>Echinozoa</taxon>
        <taxon>Echinoidea</taxon>
        <taxon>Euechinoidea</taxon>
        <taxon>Echinacea</taxon>
        <taxon>Camarodonta</taxon>
        <taxon>Echinidea</taxon>
        <taxon>Strongylocentrotidae</taxon>
        <taxon>Strongylocentrotus</taxon>
    </lineage>
</organism>
<evidence type="ECO:0000259" key="2">
    <source>
        <dbReference type="PROSITE" id="PS50041"/>
    </source>
</evidence>
<evidence type="ECO:0000313" key="3">
    <source>
        <dbReference type="EnsemblMetazoa" id="XP_001200211"/>
    </source>
</evidence>
<dbReference type="Proteomes" id="UP000007110">
    <property type="component" value="Unassembled WGS sequence"/>
</dbReference>
<feature type="chain" id="PRO_5029869029" description="C-type lectin domain-containing protein" evidence="1">
    <location>
        <begin position="20"/>
        <end position="166"/>
    </location>
</feature>
<dbReference type="RefSeq" id="XP_001200211.1">
    <property type="nucleotide sequence ID" value="XM_001200211.4"/>
</dbReference>
<feature type="signal peptide" evidence="1">
    <location>
        <begin position="1"/>
        <end position="19"/>
    </location>
</feature>
<dbReference type="InterPro" id="IPR050111">
    <property type="entry name" value="C-type_lectin/snaclec_domain"/>
</dbReference>
<dbReference type="InterPro" id="IPR016186">
    <property type="entry name" value="C-type_lectin-like/link_sf"/>
</dbReference>
<proteinExistence type="predicted"/>
<reference evidence="4" key="1">
    <citation type="submission" date="2015-02" db="EMBL/GenBank/DDBJ databases">
        <title>Genome sequencing for Strongylocentrotus purpuratus.</title>
        <authorList>
            <person name="Murali S."/>
            <person name="Liu Y."/>
            <person name="Vee V."/>
            <person name="English A."/>
            <person name="Wang M."/>
            <person name="Skinner E."/>
            <person name="Han Y."/>
            <person name="Muzny D.M."/>
            <person name="Worley K.C."/>
            <person name="Gibbs R.A."/>
        </authorList>
    </citation>
    <scope>NUCLEOTIDE SEQUENCE</scope>
</reference>
<keyword evidence="1" id="KW-0732">Signal</keyword>
<feature type="domain" description="C-type lectin" evidence="2">
    <location>
        <begin position="31"/>
        <end position="150"/>
    </location>
</feature>
<dbReference type="PROSITE" id="PS50041">
    <property type="entry name" value="C_TYPE_LECTIN_2"/>
    <property type="match status" value="1"/>
</dbReference>
<evidence type="ECO:0000313" key="4">
    <source>
        <dbReference type="Proteomes" id="UP000007110"/>
    </source>
</evidence>
<dbReference type="InterPro" id="IPR016187">
    <property type="entry name" value="CTDL_fold"/>
</dbReference>
<dbReference type="OMA" id="DTANTIC"/>
<dbReference type="InterPro" id="IPR001304">
    <property type="entry name" value="C-type_lectin-like"/>
</dbReference>
<dbReference type="GO" id="GO:0006955">
    <property type="term" value="P:immune response"/>
    <property type="evidence" value="ECO:0000318"/>
    <property type="project" value="GO_Central"/>
</dbReference>
<dbReference type="AlphaFoldDB" id="A0A7M7G1M2"/>
<dbReference type="GeneID" id="764033"/>
<dbReference type="GO" id="GO:0030246">
    <property type="term" value="F:carbohydrate binding"/>
    <property type="evidence" value="ECO:0000318"/>
    <property type="project" value="GO_Central"/>
</dbReference>